<gene>
    <name evidence="6" type="ORF">ALMOND_2B030194</name>
</gene>
<dbReference type="EMBL" id="CABIKO010000773">
    <property type="protein sequence ID" value="VVA39338.1"/>
    <property type="molecule type" value="Genomic_DNA"/>
</dbReference>
<accession>A0A5E4GII0</accession>
<dbReference type="EC" id="2.4.1.-" evidence="5"/>
<dbReference type="PANTHER" id="PTHR11926">
    <property type="entry name" value="GLUCOSYL/GLUCURONOSYL TRANSFERASES"/>
    <property type="match status" value="1"/>
</dbReference>
<organism evidence="6 7">
    <name type="scientific">Prunus dulcis</name>
    <name type="common">Almond</name>
    <name type="synonym">Amygdalus dulcis</name>
    <dbReference type="NCBI Taxonomy" id="3755"/>
    <lineage>
        <taxon>Eukaryota</taxon>
        <taxon>Viridiplantae</taxon>
        <taxon>Streptophyta</taxon>
        <taxon>Embryophyta</taxon>
        <taxon>Tracheophyta</taxon>
        <taxon>Spermatophyta</taxon>
        <taxon>Magnoliopsida</taxon>
        <taxon>eudicotyledons</taxon>
        <taxon>Gunneridae</taxon>
        <taxon>Pentapetalae</taxon>
        <taxon>rosids</taxon>
        <taxon>fabids</taxon>
        <taxon>Rosales</taxon>
        <taxon>Rosaceae</taxon>
        <taxon>Amygdaloideae</taxon>
        <taxon>Amygdaleae</taxon>
        <taxon>Prunus</taxon>
    </lineage>
</organism>
<dbReference type="CDD" id="cd03784">
    <property type="entry name" value="GT1_Gtf-like"/>
    <property type="match status" value="1"/>
</dbReference>
<sequence length="424" mass="46982">MGSNEVANNPIHVVCIPVPAQSHTKAMLKLAKLLHHRGFTFVSTEFNHKRFLKSLGPNSLDGLPSFRFETIPDGLSSSDEDTTQDQLLLGESIINNLLAPFRDLLRKLNHTATPDNPPVTHILSDGLMTFAITAAKEIGIPIVLSFSISASSFMGYKQYPTLLEKGLVPLKDESCLTNGFLDKVIDWIPGMNGIRLRDLPHNFMTTNPNDIFWNYCLEVMRKVDKASAVVLHTFDALEQDVLDALSSILPLVYAIGPLPLLLNQIPENPLNAMGYSLWKEETQSLKWLDSKAPNSVVYVSLAAQLPDLVVGESAILPPEFVDETKERGLIASWCPQEQVLKHSSVGGFLTHCGWSSTIESLCAGVPMLCWPCSTDQPTNCYYACNEWDIGMEIGKDVKREQVEKLVIELMEGEKGKQMKNRCSG</sequence>
<dbReference type="GO" id="GO:0080043">
    <property type="term" value="F:quercetin 3-O-glucosyltransferase activity"/>
    <property type="evidence" value="ECO:0007669"/>
    <property type="project" value="TreeGrafter"/>
</dbReference>
<evidence type="ECO:0000256" key="1">
    <source>
        <dbReference type="ARBA" id="ARBA00009995"/>
    </source>
</evidence>
<dbReference type="Gramene" id="VVA39338">
    <property type="protein sequence ID" value="VVA39338"/>
    <property type="gene ID" value="Prudul26B030194"/>
</dbReference>
<comment type="similarity">
    <text evidence="1 4">Belongs to the UDP-glycosyltransferase family.</text>
</comment>
<evidence type="ECO:0000313" key="6">
    <source>
        <dbReference type="EMBL" id="VVA39338.1"/>
    </source>
</evidence>
<proteinExistence type="inferred from homology"/>
<protein>
    <recommendedName>
        <fullName evidence="5">Glycosyltransferase</fullName>
        <ecNumber evidence="5">2.4.1.-</ecNumber>
    </recommendedName>
</protein>
<evidence type="ECO:0000256" key="4">
    <source>
        <dbReference type="RuleBase" id="RU003718"/>
    </source>
</evidence>
<name>A0A5E4GII0_PRUDU</name>
<dbReference type="PANTHER" id="PTHR11926:SF1516">
    <property type="entry name" value="GLYCOSYLTRANSFERASE"/>
    <property type="match status" value="1"/>
</dbReference>
<evidence type="ECO:0000256" key="5">
    <source>
        <dbReference type="RuleBase" id="RU362057"/>
    </source>
</evidence>
<dbReference type="InterPro" id="IPR035595">
    <property type="entry name" value="UDP_glycos_trans_CS"/>
</dbReference>
<dbReference type="Proteomes" id="UP000327085">
    <property type="component" value="Chromosome 1"/>
</dbReference>
<dbReference type="FunFam" id="3.40.50.2000:FF:000065">
    <property type="entry name" value="Glycosyltransferase"/>
    <property type="match status" value="1"/>
</dbReference>
<dbReference type="Gene3D" id="3.40.50.2000">
    <property type="entry name" value="Glycogen Phosphorylase B"/>
    <property type="match status" value="2"/>
</dbReference>
<dbReference type="GO" id="GO:0080044">
    <property type="term" value="F:quercetin 7-O-glucosyltransferase activity"/>
    <property type="evidence" value="ECO:0007669"/>
    <property type="project" value="TreeGrafter"/>
</dbReference>
<dbReference type="OMA" id="DIHALCK"/>
<dbReference type="SUPFAM" id="SSF53756">
    <property type="entry name" value="UDP-Glycosyltransferase/glycogen phosphorylase"/>
    <property type="match status" value="1"/>
</dbReference>
<evidence type="ECO:0000256" key="2">
    <source>
        <dbReference type="ARBA" id="ARBA00022676"/>
    </source>
</evidence>
<reference evidence="7" key="1">
    <citation type="journal article" date="2020" name="Plant J.">
        <title>Transposons played a major role in the diversification between the closely related almond and peach genomes: results from the almond genome sequence.</title>
        <authorList>
            <person name="Alioto T."/>
            <person name="Alexiou K.G."/>
            <person name="Bardil A."/>
            <person name="Barteri F."/>
            <person name="Castanera R."/>
            <person name="Cruz F."/>
            <person name="Dhingra A."/>
            <person name="Duval H."/>
            <person name="Fernandez I Marti A."/>
            <person name="Frias L."/>
            <person name="Galan B."/>
            <person name="Garcia J.L."/>
            <person name="Howad W."/>
            <person name="Gomez-Garrido J."/>
            <person name="Gut M."/>
            <person name="Julca I."/>
            <person name="Morata J."/>
            <person name="Puigdomenech P."/>
            <person name="Ribeca P."/>
            <person name="Rubio Cabetas M.J."/>
            <person name="Vlasova A."/>
            <person name="Wirthensohn M."/>
            <person name="Garcia-Mas J."/>
            <person name="Gabaldon T."/>
            <person name="Casacuberta J.M."/>
            <person name="Arus P."/>
        </authorList>
    </citation>
    <scope>NUCLEOTIDE SEQUENCE [LARGE SCALE GENOMIC DNA]</scope>
    <source>
        <strain evidence="7">cv. Texas</strain>
    </source>
</reference>
<dbReference type="AlphaFoldDB" id="A0A5E4GII0"/>
<dbReference type="Pfam" id="PF00201">
    <property type="entry name" value="UDPGT"/>
    <property type="match status" value="1"/>
</dbReference>
<keyword evidence="3 4" id="KW-0808">Transferase</keyword>
<evidence type="ECO:0000256" key="3">
    <source>
        <dbReference type="ARBA" id="ARBA00022679"/>
    </source>
</evidence>
<dbReference type="InterPro" id="IPR002213">
    <property type="entry name" value="UDP_glucos_trans"/>
</dbReference>
<dbReference type="PROSITE" id="PS00375">
    <property type="entry name" value="UDPGT"/>
    <property type="match status" value="1"/>
</dbReference>
<evidence type="ECO:0000313" key="7">
    <source>
        <dbReference type="Proteomes" id="UP000327085"/>
    </source>
</evidence>
<keyword evidence="2 4" id="KW-0328">Glycosyltransferase</keyword>
<dbReference type="InParanoid" id="A0A5E4GII0"/>